<gene>
    <name evidence="2" type="ORF">P280DRAFT_475021</name>
</gene>
<evidence type="ECO:0000313" key="3">
    <source>
        <dbReference type="Proteomes" id="UP000799753"/>
    </source>
</evidence>
<evidence type="ECO:0000313" key="2">
    <source>
        <dbReference type="EMBL" id="KAF2646073.1"/>
    </source>
</evidence>
<organism evidence="2 3">
    <name type="scientific">Massarina eburnea CBS 473.64</name>
    <dbReference type="NCBI Taxonomy" id="1395130"/>
    <lineage>
        <taxon>Eukaryota</taxon>
        <taxon>Fungi</taxon>
        <taxon>Dikarya</taxon>
        <taxon>Ascomycota</taxon>
        <taxon>Pezizomycotina</taxon>
        <taxon>Dothideomycetes</taxon>
        <taxon>Pleosporomycetidae</taxon>
        <taxon>Pleosporales</taxon>
        <taxon>Massarineae</taxon>
        <taxon>Massarinaceae</taxon>
        <taxon>Massarina</taxon>
    </lineage>
</organism>
<dbReference type="EMBL" id="MU006776">
    <property type="protein sequence ID" value="KAF2646073.1"/>
    <property type="molecule type" value="Genomic_DNA"/>
</dbReference>
<dbReference type="OrthoDB" id="10603194at2759"/>
<keyword evidence="3" id="KW-1185">Reference proteome</keyword>
<protein>
    <submittedName>
        <fullName evidence="2">Uncharacterized protein</fullName>
    </submittedName>
</protein>
<dbReference type="AlphaFoldDB" id="A0A6A6SHA0"/>
<feature type="compositionally biased region" description="Low complexity" evidence="1">
    <location>
        <begin position="28"/>
        <end position="50"/>
    </location>
</feature>
<proteinExistence type="predicted"/>
<dbReference type="Proteomes" id="UP000799753">
    <property type="component" value="Unassembled WGS sequence"/>
</dbReference>
<evidence type="ECO:0000256" key="1">
    <source>
        <dbReference type="SAM" id="MobiDB-lite"/>
    </source>
</evidence>
<feature type="compositionally biased region" description="Polar residues" evidence="1">
    <location>
        <begin position="1"/>
        <end position="11"/>
    </location>
</feature>
<sequence length="214" mass="23958">MNFNIFRNNPAPSHPTENHNNMSEKKPSTNPSTPASLPTSPASPTSPNYSHPHSETFEPLLANQMYGPRTHSHLLSDEPRGTPILTCKNTYGWLKRYDMIRGADTNDSELKHALAAMLEEVDTGGVLGPRKRLDLAVNLHFLLVKHAGEELQSERVSLHVLRKEDSEQCRVDALVDEEVVVEGAWEDGCERAFWGLRDRVEGMVYGDRKGWMGG</sequence>
<reference evidence="2" key="1">
    <citation type="journal article" date="2020" name="Stud. Mycol.">
        <title>101 Dothideomycetes genomes: a test case for predicting lifestyles and emergence of pathogens.</title>
        <authorList>
            <person name="Haridas S."/>
            <person name="Albert R."/>
            <person name="Binder M."/>
            <person name="Bloem J."/>
            <person name="Labutti K."/>
            <person name="Salamov A."/>
            <person name="Andreopoulos B."/>
            <person name="Baker S."/>
            <person name="Barry K."/>
            <person name="Bills G."/>
            <person name="Bluhm B."/>
            <person name="Cannon C."/>
            <person name="Castanera R."/>
            <person name="Culley D."/>
            <person name="Daum C."/>
            <person name="Ezra D."/>
            <person name="Gonzalez J."/>
            <person name="Henrissat B."/>
            <person name="Kuo A."/>
            <person name="Liang C."/>
            <person name="Lipzen A."/>
            <person name="Lutzoni F."/>
            <person name="Magnuson J."/>
            <person name="Mondo S."/>
            <person name="Nolan M."/>
            <person name="Ohm R."/>
            <person name="Pangilinan J."/>
            <person name="Park H.-J."/>
            <person name="Ramirez L."/>
            <person name="Alfaro M."/>
            <person name="Sun H."/>
            <person name="Tritt A."/>
            <person name="Yoshinaga Y."/>
            <person name="Zwiers L.-H."/>
            <person name="Turgeon B."/>
            <person name="Goodwin S."/>
            <person name="Spatafora J."/>
            <person name="Crous P."/>
            <person name="Grigoriev I."/>
        </authorList>
    </citation>
    <scope>NUCLEOTIDE SEQUENCE</scope>
    <source>
        <strain evidence="2">CBS 473.64</strain>
    </source>
</reference>
<name>A0A6A6SHA0_9PLEO</name>
<feature type="region of interest" description="Disordered" evidence="1">
    <location>
        <begin position="1"/>
        <end position="55"/>
    </location>
</feature>
<accession>A0A6A6SHA0</accession>